<keyword evidence="1" id="KW-0732">Signal</keyword>
<reference evidence="2" key="1">
    <citation type="submission" date="2023-02" db="EMBL/GenBank/DDBJ databases">
        <title>Complete Genome Sequence of Bacillus cereus sensu lato isolate BC38B from pepper closely related to the Bacillus anthracis clade.</title>
        <authorList>
            <person name="Abdelli M."/>
            <person name="Cerar Kisek T."/>
            <person name="Falaise C."/>
            <person name="Cumont A."/>
            <person name="Giraud M."/>
            <person name="Chatoux J."/>
            <person name="Rogee S."/>
            <person name="Dadvisard M."/>
            <person name="Larigauderie G."/>
            <person name="Raynaud F."/>
            <person name="Godic Torkar K."/>
            <person name="Ramisse V."/>
        </authorList>
    </citation>
    <scope>NUCLEOTIDE SEQUENCE</scope>
    <source>
        <strain evidence="2">BC38B</strain>
        <plasmid evidence="2">p1</plasmid>
    </source>
</reference>
<dbReference type="RefSeq" id="WP_264459918.1">
    <property type="nucleotide sequence ID" value="NZ_CP109873.2"/>
</dbReference>
<name>A0AAE9PJB3_BACCE</name>
<feature type="chain" id="PRO_5042216659" evidence="1">
    <location>
        <begin position="27"/>
        <end position="295"/>
    </location>
</feature>
<organism evidence="2 3">
    <name type="scientific">Bacillus cereus</name>
    <dbReference type="NCBI Taxonomy" id="1396"/>
    <lineage>
        <taxon>Bacteria</taxon>
        <taxon>Bacillati</taxon>
        <taxon>Bacillota</taxon>
        <taxon>Bacilli</taxon>
        <taxon>Bacillales</taxon>
        <taxon>Bacillaceae</taxon>
        <taxon>Bacillus</taxon>
        <taxon>Bacillus cereus group</taxon>
    </lineage>
</organism>
<gene>
    <name evidence="2" type="ORF">OK229_28615</name>
</gene>
<accession>A0AAE9PJB3</accession>
<evidence type="ECO:0000313" key="3">
    <source>
        <dbReference type="Proteomes" id="UP001163707"/>
    </source>
</evidence>
<dbReference type="Proteomes" id="UP001163707">
    <property type="component" value="Plasmid p1"/>
</dbReference>
<feature type="signal peptide" evidence="1">
    <location>
        <begin position="1"/>
        <end position="26"/>
    </location>
</feature>
<evidence type="ECO:0000313" key="2">
    <source>
        <dbReference type="EMBL" id="UYW72000.1"/>
    </source>
</evidence>
<geneLocation type="plasmid" evidence="2 3">
    <name>p1</name>
</geneLocation>
<dbReference type="AlphaFoldDB" id="A0AAE9PJB3"/>
<proteinExistence type="predicted"/>
<evidence type="ECO:0000256" key="1">
    <source>
        <dbReference type="SAM" id="SignalP"/>
    </source>
</evidence>
<sequence>MKKILRTTSIAALLMSVSLSPMTSFAAEPNDTNHVVSEGSTIKSPWDGKSQTFKVTEPVETGSSKVVYGDEAKAIGDKLKKSQASAAENYNIMNQESSLNSVNNTQSNMAPIQRAALNSKSWYRSEFNALAIVMGTLDCPTAGNFLKHSLQDNPSDREYPVGSSLSNAFSLTKIYTQISIEMAQQIKKTNSQGGNVIGGMGKSAATSIGNSGLDFYLTVGKFSYDWMAEKQPGKSSWKVYIGIHDTYDYDKVDPLPSAFPTKYITLVANHAADAQQAGAIVPYYVNMFMEQTFTP</sequence>
<protein>
    <submittedName>
        <fullName evidence="2">Uncharacterized protein</fullName>
    </submittedName>
</protein>
<dbReference type="EMBL" id="CP109873">
    <property type="protein sequence ID" value="UYW72000.1"/>
    <property type="molecule type" value="Genomic_DNA"/>
</dbReference>
<keyword evidence="2" id="KW-0614">Plasmid</keyword>